<evidence type="ECO:0000256" key="3">
    <source>
        <dbReference type="ARBA" id="ARBA00023002"/>
    </source>
</evidence>
<organism evidence="5 6">
    <name type="scientific">Agrilutibacter terrestris</name>
    <dbReference type="NCBI Taxonomy" id="2865112"/>
    <lineage>
        <taxon>Bacteria</taxon>
        <taxon>Pseudomonadati</taxon>
        <taxon>Pseudomonadota</taxon>
        <taxon>Gammaproteobacteria</taxon>
        <taxon>Lysobacterales</taxon>
        <taxon>Lysobacteraceae</taxon>
        <taxon>Agrilutibacter</taxon>
    </lineage>
</organism>
<dbReference type="Gene3D" id="2.60.120.620">
    <property type="entry name" value="q2cbj1_9rhob like domain"/>
    <property type="match status" value="1"/>
</dbReference>
<dbReference type="Proteomes" id="UP000516018">
    <property type="component" value="Chromosome"/>
</dbReference>
<dbReference type="PANTHER" id="PTHR35169:SF1">
    <property type="entry name" value="PROLYL 4-HYDROXYLASE ALPHA SUBUNIT FE(2+) 2OG DIOXYGENASE DOMAIN-CONTAINING PROTEIN"/>
    <property type="match status" value="1"/>
</dbReference>
<accession>A0A7H0FYW1</accession>
<dbReference type="AlphaFoldDB" id="A0A7H0FYW1"/>
<evidence type="ECO:0000313" key="5">
    <source>
        <dbReference type="EMBL" id="QNP41227.1"/>
    </source>
</evidence>
<reference evidence="5 6" key="1">
    <citation type="submission" date="2020-08" db="EMBL/GenBank/DDBJ databases">
        <title>Lysobacter sp. II4 sp. nov., isolated from soil.</title>
        <authorList>
            <person name="Woo C.Y."/>
            <person name="Kim J."/>
        </authorList>
    </citation>
    <scope>NUCLEOTIDE SEQUENCE [LARGE SCALE GENOMIC DNA]</scope>
    <source>
        <strain evidence="5 6">II4</strain>
    </source>
</reference>
<dbReference type="KEGG" id="lsx:H8B22_03095"/>
<dbReference type="GO" id="GO:0016705">
    <property type="term" value="F:oxidoreductase activity, acting on paired donors, with incorporation or reduction of molecular oxygen"/>
    <property type="evidence" value="ECO:0007669"/>
    <property type="project" value="InterPro"/>
</dbReference>
<evidence type="ECO:0000256" key="1">
    <source>
        <dbReference type="ARBA" id="ARBA00001961"/>
    </source>
</evidence>
<dbReference type="SMART" id="SM00702">
    <property type="entry name" value="P4Hc"/>
    <property type="match status" value="1"/>
</dbReference>
<evidence type="ECO:0000313" key="6">
    <source>
        <dbReference type="Proteomes" id="UP000516018"/>
    </source>
</evidence>
<dbReference type="RefSeq" id="WP_187712663.1">
    <property type="nucleotide sequence ID" value="NZ_CP060820.1"/>
</dbReference>
<dbReference type="Pfam" id="PF13640">
    <property type="entry name" value="2OG-FeII_Oxy_3"/>
    <property type="match status" value="1"/>
</dbReference>
<feature type="domain" description="Prolyl 4-hydroxylase alpha subunit" evidence="4">
    <location>
        <begin position="19"/>
        <end position="188"/>
    </location>
</feature>
<keyword evidence="6" id="KW-1185">Reference proteome</keyword>
<evidence type="ECO:0000256" key="2">
    <source>
        <dbReference type="ARBA" id="ARBA00022964"/>
    </source>
</evidence>
<dbReference type="GO" id="GO:0031418">
    <property type="term" value="F:L-ascorbic acid binding"/>
    <property type="evidence" value="ECO:0007669"/>
    <property type="project" value="InterPro"/>
</dbReference>
<protein>
    <submittedName>
        <fullName evidence="5">2OG-Fe(II) oxygenase</fullName>
    </submittedName>
</protein>
<dbReference type="InterPro" id="IPR044862">
    <property type="entry name" value="Pro_4_hyd_alph_FE2OG_OXY"/>
</dbReference>
<keyword evidence="3" id="KW-0560">Oxidoreductase</keyword>
<dbReference type="GO" id="GO:0005506">
    <property type="term" value="F:iron ion binding"/>
    <property type="evidence" value="ECO:0007669"/>
    <property type="project" value="InterPro"/>
</dbReference>
<sequence>MNANPAAVAASREFLIDGRPLRVFDGLLPNVAEYVQALSRAAFTRTEVARPETAEYKHWATEIKLETLMRQPVFEFTRQAVAGFCTAQADYKPYRAYTNVASYGDMLFTHTDCLPEQHDLTALWYLCERWDLEWGGETLFYDTQDEIACAVTPRPGRLVVFDGAIKHVGRPPNRICYAPRYTFAIKFERVARDGDGER</sequence>
<dbReference type="InterPro" id="IPR006620">
    <property type="entry name" value="Pro_4_hyd_alph"/>
</dbReference>
<keyword evidence="2" id="KW-0223">Dioxygenase</keyword>
<evidence type="ECO:0000259" key="4">
    <source>
        <dbReference type="SMART" id="SM00702"/>
    </source>
</evidence>
<gene>
    <name evidence="5" type="ORF">H8B22_03095</name>
</gene>
<dbReference type="PANTHER" id="PTHR35169">
    <property type="entry name" value="FE2OG DIOXYGENASE DOMAIN-CONTAINING PROTEIN"/>
    <property type="match status" value="1"/>
</dbReference>
<name>A0A7H0FYW1_9GAMM</name>
<proteinExistence type="predicted"/>
<dbReference type="GO" id="GO:0051213">
    <property type="term" value="F:dioxygenase activity"/>
    <property type="evidence" value="ECO:0007669"/>
    <property type="project" value="UniProtKB-KW"/>
</dbReference>
<comment type="cofactor">
    <cofactor evidence="1">
        <name>L-ascorbate</name>
        <dbReference type="ChEBI" id="CHEBI:38290"/>
    </cofactor>
</comment>
<dbReference type="EMBL" id="CP060820">
    <property type="protein sequence ID" value="QNP41227.1"/>
    <property type="molecule type" value="Genomic_DNA"/>
</dbReference>